<dbReference type="GO" id="GO:0003677">
    <property type="term" value="F:DNA binding"/>
    <property type="evidence" value="ECO:0007669"/>
    <property type="project" value="UniProtKB-KW"/>
</dbReference>
<gene>
    <name evidence="6" type="ORF">ACFQJ7_05120</name>
</gene>
<dbReference type="PROSITE" id="PS51077">
    <property type="entry name" value="HTH_ICLR"/>
    <property type="match status" value="1"/>
</dbReference>
<evidence type="ECO:0000313" key="7">
    <source>
        <dbReference type="Proteomes" id="UP001596414"/>
    </source>
</evidence>
<dbReference type="PROSITE" id="PS51078">
    <property type="entry name" value="ICLR_ED"/>
    <property type="match status" value="1"/>
</dbReference>
<dbReference type="SUPFAM" id="SSF55781">
    <property type="entry name" value="GAF domain-like"/>
    <property type="match status" value="1"/>
</dbReference>
<protein>
    <submittedName>
        <fullName evidence="6">IclR family transcriptional regulator</fullName>
    </submittedName>
</protein>
<dbReference type="Pfam" id="PF09339">
    <property type="entry name" value="HTH_IclR"/>
    <property type="match status" value="1"/>
</dbReference>
<dbReference type="Proteomes" id="UP001596414">
    <property type="component" value="Unassembled WGS sequence"/>
</dbReference>
<evidence type="ECO:0000256" key="1">
    <source>
        <dbReference type="ARBA" id="ARBA00023015"/>
    </source>
</evidence>
<dbReference type="SUPFAM" id="SSF46785">
    <property type="entry name" value="Winged helix' DNA-binding domain"/>
    <property type="match status" value="1"/>
</dbReference>
<dbReference type="InterPro" id="IPR014757">
    <property type="entry name" value="Tscrpt_reg_IclR_C"/>
</dbReference>
<feature type="domain" description="HTH iclR-type" evidence="4">
    <location>
        <begin position="9"/>
        <end position="68"/>
    </location>
</feature>
<dbReference type="RefSeq" id="WP_267636413.1">
    <property type="nucleotide sequence ID" value="NZ_JAODIY010000004.1"/>
</dbReference>
<evidence type="ECO:0000259" key="5">
    <source>
        <dbReference type="PROSITE" id="PS51078"/>
    </source>
</evidence>
<dbReference type="EMBL" id="JBHSZQ010000004">
    <property type="protein sequence ID" value="MFC7125420.1"/>
    <property type="molecule type" value="Genomic_DNA"/>
</dbReference>
<dbReference type="AlphaFoldDB" id="A0ABD5X2T8"/>
<keyword evidence="2" id="KW-0238">DNA-binding</keyword>
<dbReference type="InterPro" id="IPR050707">
    <property type="entry name" value="HTH_MetabolicPath_Reg"/>
</dbReference>
<dbReference type="PANTHER" id="PTHR30136">
    <property type="entry name" value="HELIX-TURN-HELIX TRANSCRIPTIONAL REGULATOR, ICLR FAMILY"/>
    <property type="match status" value="1"/>
</dbReference>
<dbReference type="Pfam" id="PF01614">
    <property type="entry name" value="IclR_C"/>
    <property type="match status" value="1"/>
</dbReference>
<dbReference type="GO" id="GO:0006355">
    <property type="term" value="P:regulation of DNA-templated transcription"/>
    <property type="evidence" value="ECO:0007669"/>
    <property type="project" value="UniProtKB-ARBA"/>
</dbReference>
<comment type="caution">
    <text evidence="6">The sequence shown here is derived from an EMBL/GenBank/DDBJ whole genome shotgun (WGS) entry which is preliminary data.</text>
</comment>
<dbReference type="InterPro" id="IPR005471">
    <property type="entry name" value="Tscrpt_reg_IclR_N"/>
</dbReference>
<reference evidence="6 7" key="1">
    <citation type="journal article" date="2014" name="Int. J. Syst. Evol. Microbiol.">
        <title>Complete genome sequence of Corynebacterium casei LMG S-19264T (=DSM 44701T), isolated from a smear-ripened cheese.</title>
        <authorList>
            <consortium name="US DOE Joint Genome Institute (JGI-PGF)"/>
            <person name="Walter F."/>
            <person name="Albersmeier A."/>
            <person name="Kalinowski J."/>
            <person name="Ruckert C."/>
        </authorList>
    </citation>
    <scope>NUCLEOTIDE SEQUENCE [LARGE SCALE GENOMIC DNA]</scope>
    <source>
        <strain evidence="6 7">CGMCC 4.7215</strain>
    </source>
</reference>
<name>A0ABD5X2T8_9EURY</name>
<feature type="domain" description="IclR-ED" evidence="5">
    <location>
        <begin position="69"/>
        <end position="250"/>
    </location>
</feature>
<evidence type="ECO:0000256" key="2">
    <source>
        <dbReference type="ARBA" id="ARBA00023125"/>
    </source>
</evidence>
<dbReference type="SMART" id="SM00346">
    <property type="entry name" value="HTH_ICLR"/>
    <property type="match status" value="1"/>
</dbReference>
<organism evidence="6 7">
    <name type="scientific">Halovenus rubra</name>
    <dbReference type="NCBI Taxonomy" id="869890"/>
    <lineage>
        <taxon>Archaea</taxon>
        <taxon>Methanobacteriati</taxon>
        <taxon>Methanobacteriota</taxon>
        <taxon>Stenosarchaea group</taxon>
        <taxon>Halobacteria</taxon>
        <taxon>Halobacteriales</taxon>
        <taxon>Haloarculaceae</taxon>
        <taxon>Halovenus</taxon>
    </lineage>
</organism>
<sequence>MVDPDRDGLQTTTTSLEIVDLISEMEGARMSELARRLDCSTSTVHAHLQTLLEQEYLIKRGEHYLLGLKLFHLGEQARTRNEWFDTVRTTVTALADRSGEEAGFGVEEHGRVITLFNFAANRSTKGFQVGRYFYMHNSAAGKAILSQFSEAQINEILNHRGMPVETDNTITDRQTLFETLDDVRERGYAVNDQESIEGARAVAVPVTDPRDDVLGALDISGPTYRLASDEELAAMISDAVEELERKLYSR</sequence>
<keyword evidence="1" id="KW-0805">Transcription regulation</keyword>
<dbReference type="InterPro" id="IPR036390">
    <property type="entry name" value="WH_DNA-bd_sf"/>
</dbReference>
<evidence type="ECO:0000259" key="4">
    <source>
        <dbReference type="PROSITE" id="PS51077"/>
    </source>
</evidence>
<dbReference type="Gene3D" id="1.10.10.10">
    <property type="entry name" value="Winged helix-like DNA-binding domain superfamily/Winged helix DNA-binding domain"/>
    <property type="match status" value="1"/>
</dbReference>
<evidence type="ECO:0000313" key="6">
    <source>
        <dbReference type="EMBL" id="MFC7125420.1"/>
    </source>
</evidence>
<dbReference type="PANTHER" id="PTHR30136:SF35">
    <property type="entry name" value="HTH-TYPE TRANSCRIPTIONAL REGULATOR RV1719"/>
    <property type="match status" value="1"/>
</dbReference>
<accession>A0ABD5X2T8</accession>
<dbReference type="Gene3D" id="3.30.450.40">
    <property type="match status" value="1"/>
</dbReference>
<proteinExistence type="predicted"/>
<evidence type="ECO:0000256" key="3">
    <source>
        <dbReference type="ARBA" id="ARBA00023163"/>
    </source>
</evidence>
<dbReference type="InterPro" id="IPR029016">
    <property type="entry name" value="GAF-like_dom_sf"/>
</dbReference>
<keyword evidence="3" id="KW-0804">Transcription</keyword>
<dbReference type="InterPro" id="IPR036388">
    <property type="entry name" value="WH-like_DNA-bd_sf"/>
</dbReference>